<feature type="transmembrane region" description="Helical" evidence="2">
    <location>
        <begin position="39"/>
        <end position="59"/>
    </location>
</feature>
<sequence>MSGESRTSARPRHDGGSTIALLVAIVAALLPLVTVISPGLWTLLSITGAAALLIAGYLARRFGLPAVGVTALQAVLWVGGTTAVFFSDAAWLLVIPTVEAIERVPLLVEDASTAIAVGVAPLDATPSLSFLIVAAIGLLTIALDHVVLTARMPLLATVALVAVWLIPSLAVRRSVDVWAFVVLAAAMLWLIRAETRSRTSALAAKTRTRVGAVSATIAVAAIVISVVAAPNLPPSVAGGGAVGGTSIDASLELGDDLRRPSETPVVRTWGEAPTPPYLRIATLTRLDSSSWVPDRGRTVPLDSWTADVPEAGEDIRVREDTTNVEVLDLSSTTLPIPYPATSFDGLGDEWIVAPDNLTVRSAATPARGQQFKVVTTKPLPTLEQARAAEAGLGGASVAGATSLPAPLPPIIRELAAEVTADATTDYDRLLALQSWFRGTSFEYSLETPVEAGFDGSGADAVGAFLEARSGYCVHYASAFALMARTLGMPSRVVVGFLPGNPTGETRDDERVYEATTAQLHAWPEVHFEGIGWVAFEPTKSLGTAQRFNAESVDPGDPTPSASPSPTASASPQTSAPPRDPEDGASSGAATGGFDFRGILPVLAWTLGALALVAAPGVTRIARDAARARRAAAGSVAAAWRLVQDAAIDHGIEVRAAESPRAFGRRLSVAFGAPRASMDRLVKAVELSSYAAPGTPASESAERLRADAAAVRDALREGASGRTRFLALATPRSLLIRPGSTFASAEQVSAP</sequence>
<keyword evidence="2" id="KW-0812">Transmembrane</keyword>
<feature type="transmembrane region" description="Helical" evidence="2">
    <location>
        <begin position="15"/>
        <end position="33"/>
    </location>
</feature>
<feature type="transmembrane region" description="Helical" evidence="2">
    <location>
        <begin position="601"/>
        <end position="621"/>
    </location>
</feature>
<dbReference type="RefSeq" id="WP_283716512.1">
    <property type="nucleotide sequence ID" value="NZ_JASJND010000006.1"/>
</dbReference>
<dbReference type="InterPro" id="IPR002931">
    <property type="entry name" value="Transglutaminase-like"/>
</dbReference>
<evidence type="ECO:0000313" key="5">
    <source>
        <dbReference type="Proteomes" id="UP001321481"/>
    </source>
</evidence>
<dbReference type="PANTHER" id="PTHR42736">
    <property type="entry name" value="PROTEIN-GLUTAMINE GAMMA-GLUTAMYLTRANSFERASE"/>
    <property type="match status" value="1"/>
</dbReference>
<dbReference type="SUPFAM" id="SSF54001">
    <property type="entry name" value="Cysteine proteinases"/>
    <property type="match status" value="1"/>
</dbReference>
<name>A0ABT6ZFB4_9MICO</name>
<dbReference type="Pfam" id="PF11992">
    <property type="entry name" value="TgpA_N"/>
    <property type="match status" value="1"/>
</dbReference>
<feature type="transmembrane region" description="Helical" evidence="2">
    <location>
        <begin position="66"/>
        <end position="86"/>
    </location>
</feature>
<dbReference type="PANTHER" id="PTHR42736:SF1">
    <property type="entry name" value="PROTEIN-GLUTAMINE GAMMA-GLUTAMYLTRANSFERASE"/>
    <property type="match status" value="1"/>
</dbReference>
<feature type="transmembrane region" description="Helical" evidence="2">
    <location>
        <begin position="128"/>
        <end position="147"/>
    </location>
</feature>
<dbReference type="Proteomes" id="UP001321481">
    <property type="component" value="Unassembled WGS sequence"/>
</dbReference>
<feature type="transmembrane region" description="Helical" evidence="2">
    <location>
        <begin position="177"/>
        <end position="195"/>
    </location>
</feature>
<feature type="region of interest" description="Disordered" evidence="1">
    <location>
        <begin position="548"/>
        <end position="589"/>
    </location>
</feature>
<dbReference type="InterPro" id="IPR038765">
    <property type="entry name" value="Papain-like_cys_pep_sf"/>
</dbReference>
<dbReference type="InterPro" id="IPR021878">
    <property type="entry name" value="TgpA_N"/>
</dbReference>
<feature type="transmembrane region" description="Helical" evidence="2">
    <location>
        <begin position="207"/>
        <end position="228"/>
    </location>
</feature>
<keyword evidence="5" id="KW-1185">Reference proteome</keyword>
<protein>
    <submittedName>
        <fullName evidence="4">DUF3488 and transglutaminase-like domain-containing protein</fullName>
    </submittedName>
</protein>
<dbReference type="Gene3D" id="3.10.620.30">
    <property type="match status" value="1"/>
</dbReference>
<organism evidence="4 5">
    <name type="scientific">Microbacterium dauci</name>
    <dbReference type="NCBI Taxonomy" id="3048008"/>
    <lineage>
        <taxon>Bacteria</taxon>
        <taxon>Bacillati</taxon>
        <taxon>Actinomycetota</taxon>
        <taxon>Actinomycetes</taxon>
        <taxon>Micrococcales</taxon>
        <taxon>Microbacteriaceae</taxon>
        <taxon>Microbacterium</taxon>
    </lineage>
</organism>
<proteinExistence type="predicted"/>
<keyword evidence="2" id="KW-0472">Membrane</keyword>
<feature type="compositionally biased region" description="Low complexity" evidence="1">
    <location>
        <begin position="563"/>
        <end position="576"/>
    </location>
</feature>
<feature type="transmembrane region" description="Helical" evidence="2">
    <location>
        <begin position="154"/>
        <end position="171"/>
    </location>
</feature>
<reference evidence="4 5" key="1">
    <citation type="submission" date="2023-05" db="EMBL/GenBank/DDBJ databases">
        <title>Microbacterium dauci sp.nov., Isolated from Carrot Rhizosphere Soil.</title>
        <authorList>
            <person name="Xiao Z."/>
            <person name="Zheng J."/>
        </authorList>
    </citation>
    <scope>NUCLEOTIDE SEQUENCE [LARGE SCALE GENOMIC DNA]</scope>
    <source>
        <strain evidence="4 5">LX3-4</strain>
    </source>
</reference>
<dbReference type="InterPro" id="IPR052901">
    <property type="entry name" value="Bact_TGase-like"/>
</dbReference>
<dbReference type="SMART" id="SM00460">
    <property type="entry name" value="TGc"/>
    <property type="match status" value="1"/>
</dbReference>
<dbReference type="EMBL" id="JASJND010000006">
    <property type="protein sequence ID" value="MDJ1114851.1"/>
    <property type="molecule type" value="Genomic_DNA"/>
</dbReference>
<comment type="caution">
    <text evidence="4">The sequence shown here is derived from an EMBL/GenBank/DDBJ whole genome shotgun (WGS) entry which is preliminary data.</text>
</comment>
<evidence type="ECO:0000313" key="4">
    <source>
        <dbReference type="EMBL" id="MDJ1114851.1"/>
    </source>
</evidence>
<evidence type="ECO:0000256" key="2">
    <source>
        <dbReference type="SAM" id="Phobius"/>
    </source>
</evidence>
<evidence type="ECO:0000259" key="3">
    <source>
        <dbReference type="SMART" id="SM00460"/>
    </source>
</evidence>
<keyword evidence="2" id="KW-1133">Transmembrane helix</keyword>
<feature type="domain" description="Transglutaminase-like" evidence="3">
    <location>
        <begin position="464"/>
        <end position="539"/>
    </location>
</feature>
<gene>
    <name evidence="4" type="ORF">QNI14_10345</name>
</gene>
<evidence type="ECO:0000256" key="1">
    <source>
        <dbReference type="SAM" id="MobiDB-lite"/>
    </source>
</evidence>
<accession>A0ABT6ZFB4</accession>
<dbReference type="Pfam" id="PF01841">
    <property type="entry name" value="Transglut_core"/>
    <property type="match status" value="1"/>
</dbReference>